<organism evidence="2 3">
    <name type="scientific">Glonium stellatum</name>
    <dbReference type="NCBI Taxonomy" id="574774"/>
    <lineage>
        <taxon>Eukaryota</taxon>
        <taxon>Fungi</taxon>
        <taxon>Dikarya</taxon>
        <taxon>Ascomycota</taxon>
        <taxon>Pezizomycotina</taxon>
        <taxon>Dothideomycetes</taxon>
        <taxon>Pleosporomycetidae</taxon>
        <taxon>Gloniales</taxon>
        <taxon>Gloniaceae</taxon>
        <taxon>Glonium</taxon>
    </lineage>
</organism>
<dbReference type="PANTHER" id="PTHR35043">
    <property type="entry name" value="TRANSCRIPTION FACTOR DOMAIN-CONTAINING PROTEIN"/>
    <property type="match status" value="1"/>
</dbReference>
<dbReference type="PANTHER" id="PTHR35043:SF7">
    <property type="entry name" value="TRANSCRIPTION FACTOR DOMAIN-CONTAINING PROTEIN"/>
    <property type="match status" value="1"/>
</dbReference>
<feature type="transmembrane region" description="Helical" evidence="1">
    <location>
        <begin position="200"/>
        <end position="224"/>
    </location>
</feature>
<evidence type="ECO:0000256" key="1">
    <source>
        <dbReference type="SAM" id="Phobius"/>
    </source>
</evidence>
<dbReference type="Proteomes" id="UP000250140">
    <property type="component" value="Unassembled WGS sequence"/>
</dbReference>
<name>A0A8E2F750_9PEZI</name>
<keyword evidence="3" id="KW-1185">Reference proteome</keyword>
<keyword evidence="1" id="KW-1133">Transmembrane helix</keyword>
<sequence>MTIPNNQTDISPRVGWVSGPNGRGTINLLWSCVATLFICTWTVQHMDIVWPNYQGRQTQRIRKLKWMAVTLLIPEYLNALAIEQFFTARRSKAMFRQLGIDQWTLTHGFFAGMNGFPVVCPDGSRFALRTEEVHWLVQQGLVDQFPPITKNDQRLLSDEIVLSEKKIMDQSKSDGIAKFFACIQSGWLVVQSIARVIQGLAISPLEIMTIAFVCATFITYAFWWQKPVDLMFCRFLALSKDKDEWWDLMCHDLQTRENRKEEFKRHVNGTGDLYLHAQSQFHANFTFLFGALFGALHTLAWNLEFPSYVERVMWRVASLICTVFPLYLLASTKPVVGRLAKLDNCFYHLEHANQRSRLWYFVLFLTSVFIVARLFLIVEAFISVRYLPESVYHSIKWPNYLPHI</sequence>
<protein>
    <submittedName>
        <fullName evidence="2">Uncharacterized protein</fullName>
    </submittedName>
</protein>
<reference evidence="2 3" key="1">
    <citation type="journal article" date="2016" name="Nat. Commun.">
        <title>Ectomycorrhizal ecology is imprinted in the genome of the dominant symbiotic fungus Cenococcum geophilum.</title>
        <authorList>
            <consortium name="DOE Joint Genome Institute"/>
            <person name="Peter M."/>
            <person name="Kohler A."/>
            <person name="Ohm R.A."/>
            <person name="Kuo A."/>
            <person name="Krutzmann J."/>
            <person name="Morin E."/>
            <person name="Arend M."/>
            <person name="Barry K.W."/>
            <person name="Binder M."/>
            <person name="Choi C."/>
            <person name="Clum A."/>
            <person name="Copeland A."/>
            <person name="Grisel N."/>
            <person name="Haridas S."/>
            <person name="Kipfer T."/>
            <person name="LaButti K."/>
            <person name="Lindquist E."/>
            <person name="Lipzen A."/>
            <person name="Maire R."/>
            <person name="Meier B."/>
            <person name="Mihaltcheva S."/>
            <person name="Molinier V."/>
            <person name="Murat C."/>
            <person name="Poggeler S."/>
            <person name="Quandt C.A."/>
            <person name="Sperisen C."/>
            <person name="Tritt A."/>
            <person name="Tisserant E."/>
            <person name="Crous P.W."/>
            <person name="Henrissat B."/>
            <person name="Nehls U."/>
            <person name="Egli S."/>
            <person name="Spatafora J.W."/>
            <person name="Grigoriev I.V."/>
            <person name="Martin F.M."/>
        </authorList>
    </citation>
    <scope>NUCLEOTIDE SEQUENCE [LARGE SCALE GENOMIC DNA]</scope>
    <source>
        <strain evidence="2 3">CBS 207.34</strain>
    </source>
</reference>
<evidence type="ECO:0000313" key="2">
    <source>
        <dbReference type="EMBL" id="OCL11802.1"/>
    </source>
</evidence>
<feature type="transmembrane region" description="Helical" evidence="1">
    <location>
        <begin position="66"/>
        <end position="86"/>
    </location>
</feature>
<dbReference type="OrthoDB" id="9451547at2759"/>
<feature type="transmembrane region" description="Helical" evidence="1">
    <location>
        <begin position="281"/>
        <end position="300"/>
    </location>
</feature>
<dbReference type="EMBL" id="KV748987">
    <property type="protein sequence ID" value="OCL11802.1"/>
    <property type="molecule type" value="Genomic_DNA"/>
</dbReference>
<accession>A0A8E2F750</accession>
<dbReference type="AlphaFoldDB" id="A0A8E2F750"/>
<evidence type="ECO:0000313" key="3">
    <source>
        <dbReference type="Proteomes" id="UP000250140"/>
    </source>
</evidence>
<feature type="transmembrane region" description="Helical" evidence="1">
    <location>
        <begin position="175"/>
        <end position="194"/>
    </location>
</feature>
<keyword evidence="1" id="KW-0472">Membrane</keyword>
<proteinExistence type="predicted"/>
<feature type="transmembrane region" description="Helical" evidence="1">
    <location>
        <begin position="358"/>
        <end position="382"/>
    </location>
</feature>
<feature type="transmembrane region" description="Helical" evidence="1">
    <location>
        <begin position="312"/>
        <end position="330"/>
    </location>
</feature>
<gene>
    <name evidence="2" type="ORF">AOQ84DRAFT_286469</name>
</gene>
<keyword evidence="1" id="KW-0812">Transmembrane</keyword>